<feature type="transmembrane region" description="Helical" evidence="7">
    <location>
        <begin position="428"/>
        <end position="447"/>
    </location>
</feature>
<keyword evidence="9" id="KW-1185">Reference proteome</keyword>
<evidence type="ECO:0000256" key="5">
    <source>
        <dbReference type="ARBA" id="ARBA00022989"/>
    </source>
</evidence>
<feature type="transmembrane region" description="Helical" evidence="7">
    <location>
        <begin position="38"/>
        <end position="64"/>
    </location>
</feature>
<dbReference type="InterPro" id="IPR002293">
    <property type="entry name" value="AA/rel_permease1"/>
</dbReference>
<reference evidence="8 9" key="1">
    <citation type="submission" date="2021-08" db="EMBL/GenBank/DDBJ databases">
        <title>Collinsella faecalis sp. nov. isolated from swine faeces.</title>
        <authorList>
            <person name="Oh B.S."/>
            <person name="Lee J.H."/>
        </authorList>
    </citation>
    <scope>NUCLEOTIDE SEQUENCE [LARGE SCALE GENOMIC DNA]</scope>
    <source>
        <strain evidence="8 9">AGMB00827</strain>
    </source>
</reference>
<accession>A0ABS7MKK7</accession>
<evidence type="ECO:0000256" key="6">
    <source>
        <dbReference type="ARBA" id="ARBA00023136"/>
    </source>
</evidence>
<dbReference type="PANTHER" id="PTHR42770:SF15">
    <property type="entry name" value="GLUTAMATE_GAMMA-AMINOBUTYRATE ANTIPORTER-RELATED"/>
    <property type="match status" value="1"/>
</dbReference>
<feature type="transmembrane region" description="Helical" evidence="7">
    <location>
        <begin position="323"/>
        <end position="344"/>
    </location>
</feature>
<feature type="transmembrane region" description="Helical" evidence="7">
    <location>
        <begin position="151"/>
        <end position="173"/>
    </location>
</feature>
<sequence length="452" mass="48708">MSGNKRLSLPHIIASVICVVFTIEGVSPMAAIGNAQLFWWLVLIPTFLLPYGMAVSELGTAYPHEGGIYHWVRRAFGKSWGARTAYYYWVNYPVWISSLSLLFPAVIRSIFGVNLDFGTSLFIELGFVWAVVIAGFMPLSESKGLLTVGTVVKVGISLLTGVMGIGFALKHGFAIQPTLQSFLPDPARGGSALGYLSVILFNFMGFEVICSFSDSMAKPKRDIPRAILVGGLAVAGVCVLSSFGITAVTPPEAIAEDLGLINAVGIVAGRSALLTRVVAIGFLATVFAGMAIWAMGVCRIACEAAEQKDMPAIFGRVAGKDRIPVGAAIMNGLVASATLCLRLIPMFSDGIFWIIFSSNVIFLLMSYMALFPALLRLRKVDPNRPRPYRVPLTGWPLYLLLAVPTIELVLVIGMTTLPLNAAEVSQKLPILLCVLTFVVLGEIMRVISSRRS</sequence>
<keyword evidence="5 7" id="KW-1133">Transmembrane helix</keyword>
<dbReference type="Proteomes" id="UP000700908">
    <property type="component" value="Unassembled WGS sequence"/>
</dbReference>
<gene>
    <name evidence="8" type="ORF">K6V98_04530</name>
</gene>
<name>A0ABS7MKK7_9ACTN</name>
<dbReference type="InterPro" id="IPR050367">
    <property type="entry name" value="APC_superfamily"/>
</dbReference>
<keyword evidence="6 7" id="KW-0472">Membrane</keyword>
<feature type="transmembrane region" description="Helical" evidence="7">
    <location>
        <begin position="395"/>
        <end position="416"/>
    </location>
</feature>
<feature type="transmembrane region" description="Helical" evidence="7">
    <location>
        <begin position="119"/>
        <end position="139"/>
    </location>
</feature>
<keyword evidence="2" id="KW-0813">Transport</keyword>
<protein>
    <submittedName>
        <fullName evidence="8">APC family permease</fullName>
    </submittedName>
</protein>
<comment type="subcellular location">
    <subcellularLocation>
        <location evidence="1">Cell membrane</location>
        <topology evidence="1">Multi-pass membrane protein</topology>
    </subcellularLocation>
</comment>
<feature type="transmembrane region" description="Helical" evidence="7">
    <location>
        <begin position="350"/>
        <end position="375"/>
    </location>
</feature>
<keyword evidence="3" id="KW-1003">Cell membrane</keyword>
<dbReference type="RefSeq" id="WP_222199343.1">
    <property type="nucleotide sequence ID" value="NZ_JAIMFO010000006.1"/>
</dbReference>
<evidence type="ECO:0000313" key="8">
    <source>
        <dbReference type="EMBL" id="MBY4797620.1"/>
    </source>
</evidence>
<dbReference type="PIRSF" id="PIRSF006060">
    <property type="entry name" value="AA_transporter"/>
    <property type="match status" value="1"/>
</dbReference>
<dbReference type="Pfam" id="PF13520">
    <property type="entry name" value="AA_permease_2"/>
    <property type="match status" value="1"/>
</dbReference>
<evidence type="ECO:0000256" key="1">
    <source>
        <dbReference type="ARBA" id="ARBA00004651"/>
    </source>
</evidence>
<feature type="transmembrane region" description="Helical" evidence="7">
    <location>
        <begin position="226"/>
        <end position="248"/>
    </location>
</feature>
<proteinExistence type="predicted"/>
<organism evidence="8 9">
    <name type="scientific">Collinsella ureilytica</name>
    <dbReference type="NCBI Taxonomy" id="2869515"/>
    <lineage>
        <taxon>Bacteria</taxon>
        <taxon>Bacillati</taxon>
        <taxon>Actinomycetota</taxon>
        <taxon>Coriobacteriia</taxon>
        <taxon>Coriobacteriales</taxon>
        <taxon>Coriobacteriaceae</taxon>
        <taxon>Collinsella</taxon>
    </lineage>
</organism>
<evidence type="ECO:0000256" key="7">
    <source>
        <dbReference type="SAM" id="Phobius"/>
    </source>
</evidence>
<keyword evidence="4 7" id="KW-0812">Transmembrane</keyword>
<comment type="caution">
    <text evidence="8">The sequence shown here is derived from an EMBL/GenBank/DDBJ whole genome shotgun (WGS) entry which is preliminary data.</text>
</comment>
<dbReference type="Gene3D" id="1.20.1740.10">
    <property type="entry name" value="Amino acid/polyamine transporter I"/>
    <property type="match status" value="1"/>
</dbReference>
<feature type="transmembrane region" description="Helical" evidence="7">
    <location>
        <begin position="85"/>
        <end position="107"/>
    </location>
</feature>
<evidence type="ECO:0000313" key="9">
    <source>
        <dbReference type="Proteomes" id="UP000700908"/>
    </source>
</evidence>
<evidence type="ECO:0000256" key="2">
    <source>
        <dbReference type="ARBA" id="ARBA00022448"/>
    </source>
</evidence>
<evidence type="ECO:0000256" key="4">
    <source>
        <dbReference type="ARBA" id="ARBA00022692"/>
    </source>
</evidence>
<feature type="transmembrane region" description="Helical" evidence="7">
    <location>
        <begin position="277"/>
        <end position="302"/>
    </location>
</feature>
<evidence type="ECO:0000256" key="3">
    <source>
        <dbReference type="ARBA" id="ARBA00022475"/>
    </source>
</evidence>
<feature type="transmembrane region" description="Helical" evidence="7">
    <location>
        <begin position="12"/>
        <end position="32"/>
    </location>
</feature>
<feature type="transmembrane region" description="Helical" evidence="7">
    <location>
        <begin position="193"/>
        <end position="214"/>
    </location>
</feature>
<dbReference type="EMBL" id="JAIMFO010000006">
    <property type="protein sequence ID" value="MBY4797620.1"/>
    <property type="molecule type" value="Genomic_DNA"/>
</dbReference>
<dbReference type="PANTHER" id="PTHR42770">
    <property type="entry name" value="AMINO ACID TRANSPORTER-RELATED"/>
    <property type="match status" value="1"/>
</dbReference>